<reference evidence="2 3" key="1">
    <citation type="journal article" date="2014" name="PLoS Genet.">
        <title>Phylogenetically driven sequencing of extremely halophilic archaea reveals strategies for static and dynamic osmo-response.</title>
        <authorList>
            <person name="Becker E.A."/>
            <person name="Seitzer P.M."/>
            <person name="Tritt A."/>
            <person name="Larsen D."/>
            <person name="Krusor M."/>
            <person name="Yao A.I."/>
            <person name="Wu D."/>
            <person name="Madern D."/>
            <person name="Eisen J.A."/>
            <person name="Darling A.E."/>
            <person name="Facciotti M.T."/>
        </authorList>
    </citation>
    <scope>NUCLEOTIDE SEQUENCE [LARGE SCALE GENOMIC DNA]</scope>
    <source>
        <strain evidence="2 3">DSM 19288</strain>
    </source>
</reference>
<keyword evidence="3" id="KW-1185">Reference proteome</keyword>
<keyword evidence="1" id="KW-1133">Transmembrane helix</keyword>
<comment type="caution">
    <text evidence="2">The sequence shown here is derived from an EMBL/GenBank/DDBJ whole genome shotgun (WGS) entry which is preliminary data.</text>
</comment>
<accession>M0E9J7</accession>
<feature type="transmembrane region" description="Helical" evidence="1">
    <location>
        <begin position="7"/>
        <end position="26"/>
    </location>
</feature>
<dbReference type="EMBL" id="AOJK01000048">
    <property type="protein sequence ID" value="ELZ43069.1"/>
    <property type="molecule type" value="Genomic_DNA"/>
</dbReference>
<evidence type="ECO:0000256" key="1">
    <source>
        <dbReference type="SAM" id="Phobius"/>
    </source>
</evidence>
<name>M0E9J7_9EURY</name>
<keyword evidence="1" id="KW-0472">Membrane</keyword>
<protein>
    <submittedName>
        <fullName evidence="2">Uncharacterized protein</fullName>
    </submittedName>
</protein>
<feature type="transmembrane region" description="Helical" evidence="1">
    <location>
        <begin position="32"/>
        <end position="51"/>
    </location>
</feature>
<proteinExistence type="predicted"/>
<organism evidence="2 3">
    <name type="scientific">Halorubrum californiense DSM 19288</name>
    <dbReference type="NCBI Taxonomy" id="1227465"/>
    <lineage>
        <taxon>Archaea</taxon>
        <taxon>Methanobacteriati</taxon>
        <taxon>Methanobacteriota</taxon>
        <taxon>Stenosarchaea group</taxon>
        <taxon>Halobacteria</taxon>
        <taxon>Halobacteriales</taxon>
        <taxon>Haloferacaceae</taxon>
        <taxon>Halorubrum</taxon>
    </lineage>
</organism>
<sequence>MYVGHVVYPLVLASTNIVMGLGLYYLAEPVLAALLVMIGILVMLASAGGTLKQHLPVHSDQS</sequence>
<evidence type="ECO:0000313" key="2">
    <source>
        <dbReference type="EMBL" id="ELZ43069.1"/>
    </source>
</evidence>
<dbReference type="AlphaFoldDB" id="M0E9J7"/>
<gene>
    <name evidence="2" type="ORF">C463_09985</name>
</gene>
<dbReference type="Proteomes" id="UP000011586">
    <property type="component" value="Unassembled WGS sequence"/>
</dbReference>
<evidence type="ECO:0000313" key="3">
    <source>
        <dbReference type="Proteomes" id="UP000011586"/>
    </source>
</evidence>
<keyword evidence="1" id="KW-0812">Transmembrane</keyword>